<protein>
    <submittedName>
        <fullName evidence="1">Uncharacterized protein</fullName>
    </submittedName>
</protein>
<name>A0A481ZAL1_9VIRU</name>
<organism evidence="1">
    <name type="scientific">Pithovirus LCPAC401</name>
    <dbReference type="NCBI Taxonomy" id="2506595"/>
    <lineage>
        <taxon>Viruses</taxon>
        <taxon>Pithoviruses</taxon>
    </lineage>
</organism>
<reference evidence="1" key="1">
    <citation type="journal article" date="2019" name="MBio">
        <title>Virus Genomes from Deep Sea Sediments Expand the Ocean Megavirome and Support Independent Origins of Viral Gigantism.</title>
        <authorList>
            <person name="Backstrom D."/>
            <person name="Yutin N."/>
            <person name="Jorgensen S.L."/>
            <person name="Dharamshi J."/>
            <person name="Homa F."/>
            <person name="Zaremba-Niedwiedzka K."/>
            <person name="Spang A."/>
            <person name="Wolf Y.I."/>
            <person name="Koonin E.V."/>
            <person name="Ettema T.J."/>
        </authorList>
    </citation>
    <scope>NUCLEOTIDE SEQUENCE</scope>
</reference>
<evidence type="ECO:0000313" key="1">
    <source>
        <dbReference type="EMBL" id="QBK92392.1"/>
    </source>
</evidence>
<sequence length="610" mass="71352">MSIEEKFDILDFNESEERLFIINKISLVTDPENWPVDSMPRLMYEGDRDTSEYIINNFRMNRESIELIRSVVLRETKGPVLNLIDVNWDNVELTTRYLGLGVGVDFLYPLFLVPDDRVIWYDECEDRISHICQYRPEDDGDLLEMNLSDVITTNSPYITLNNLNLHPKRLELICQPEEKEEITDKDKYMSRLINDIIQTLSNVPDLLIVRDVALARFRGIKSLTKHISKIRHWDIINEVINMDVFAYGPNALENIIESIKLCLELSKKNFREYQCRHYKSEEITFMNVKEGLTPYRTRHQIVIPIRSKWVDLGIKLDVVFPLVKLHSKCDILTKIPLDCFAIGFDPKEPNMFYGLPRTYRSLDTMTNVVDPTRNGIMYLQMLHIVSSIGFDIAIPGFNIDDIDKLSCSDKILKVLNLARSAELLEETSKRIHLASTRHNQNKTIDDMKKIQAPISEIKKKLSHMKLSGLVMLLAKIIHEKVSSYHRNRYSEFEFAIEYHLIHRFHFGDIYSCLKGGEIIFGDVLNQGEREFRFTTTHLDRENYITKNLIYTPLFSKIELLSFNLPTTLYQVKTAFYGQYTCVEDIYMPDDVDREDTHVYEMLNVLSQRTL</sequence>
<proteinExistence type="predicted"/>
<gene>
    <name evidence="1" type="ORF">LCPAC401_00300</name>
</gene>
<accession>A0A481ZAL1</accession>
<dbReference type="EMBL" id="MK500577">
    <property type="protein sequence ID" value="QBK92392.1"/>
    <property type="molecule type" value="Genomic_DNA"/>
</dbReference>